<reference evidence="1" key="1">
    <citation type="submission" date="2021-05" db="EMBL/GenBank/DDBJ databases">
        <authorList>
            <person name="Pan Q."/>
            <person name="Jouanno E."/>
            <person name="Zahm M."/>
            <person name="Klopp C."/>
            <person name="Cabau C."/>
            <person name="Louis A."/>
            <person name="Berthelot C."/>
            <person name="Parey E."/>
            <person name="Roest Crollius H."/>
            <person name="Montfort J."/>
            <person name="Robinson-Rechavi M."/>
            <person name="Bouchez O."/>
            <person name="Lampietro C."/>
            <person name="Lopez Roques C."/>
            <person name="Donnadieu C."/>
            <person name="Postlethwait J."/>
            <person name="Bobe J."/>
            <person name="Dillon D."/>
            <person name="Chandos A."/>
            <person name="von Hippel F."/>
            <person name="Guiguen Y."/>
        </authorList>
    </citation>
    <scope>NUCLEOTIDE SEQUENCE</scope>
    <source>
        <strain evidence="1">YG-Jan2019</strain>
    </source>
</reference>
<name>A0ACC2FRC7_DALPE</name>
<evidence type="ECO:0000313" key="2">
    <source>
        <dbReference type="Proteomes" id="UP001157502"/>
    </source>
</evidence>
<keyword evidence="2" id="KW-1185">Reference proteome</keyword>
<evidence type="ECO:0000313" key="1">
    <source>
        <dbReference type="EMBL" id="KAJ7994028.1"/>
    </source>
</evidence>
<comment type="caution">
    <text evidence="1">The sequence shown here is derived from an EMBL/GenBank/DDBJ whole genome shotgun (WGS) entry which is preliminary data.</text>
</comment>
<dbReference type="EMBL" id="CM055750">
    <property type="protein sequence ID" value="KAJ7994028.1"/>
    <property type="molecule type" value="Genomic_DNA"/>
</dbReference>
<gene>
    <name evidence="1" type="ORF">DPEC_G00261700</name>
</gene>
<sequence>MINEGIPLECETDIDECESSPCLNGATCLDQINRFHCLCVPGYSGRLCESNRLEHRERVPWLVVAIPLASLCVLLAALALVFMVLTARKKRQSEGSYDPSAQERAGARLEMGNVLKVPPEERLI</sequence>
<dbReference type="Proteomes" id="UP001157502">
    <property type="component" value="Chromosome 23"/>
</dbReference>
<proteinExistence type="predicted"/>
<protein>
    <submittedName>
        <fullName evidence="1">Uncharacterized protein</fullName>
    </submittedName>
</protein>
<accession>A0ACC2FRC7</accession>
<organism evidence="1 2">
    <name type="scientific">Dallia pectoralis</name>
    <name type="common">Alaska blackfish</name>
    <dbReference type="NCBI Taxonomy" id="75939"/>
    <lineage>
        <taxon>Eukaryota</taxon>
        <taxon>Metazoa</taxon>
        <taxon>Chordata</taxon>
        <taxon>Craniata</taxon>
        <taxon>Vertebrata</taxon>
        <taxon>Euteleostomi</taxon>
        <taxon>Actinopterygii</taxon>
        <taxon>Neopterygii</taxon>
        <taxon>Teleostei</taxon>
        <taxon>Protacanthopterygii</taxon>
        <taxon>Esociformes</taxon>
        <taxon>Umbridae</taxon>
        <taxon>Dallia</taxon>
    </lineage>
</organism>